<dbReference type="GO" id="GO:0000820">
    <property type="term" value="P:regulation of glutamine family amino acid metabolic process"/>
    <property type="evidence" value="ECO:0007669"/>
    <property type="project" value="UniProtKB-UniRule"/>
</dbReference>
<dbReference type="NCBIfam" id="NF010707">
    <property type="entry name" value="PRK14109.1"/>
    <property type="match status" value="1"/>
</dbReference>
<dbReference type="InterPro" id="IPR043519">
    <property type="entry name" value="NT_sf"/>
</dbReference>
<comment type="function">
    <text evidence="7">Involved in the regulation of glutamine synthetase GlnA, a key enzyme in the process to assimilate ammonia. When cellular nitrogen levels are high, the C-terminal adenylyl transferase (AT) inactivates GlnA by covalent transfer of an adenylyl group from ATP to specific tyrosine residue of GlnA, thus reducing its activity. Conversely, when nitrogen levels are low, the N-terminal adenylyl removase (AR) activates GlnA by removing the adenylyl group by phosphorolysis, increasing its activity. The regulatory region of GlnE binds the signal transduction protein PII (GlnB) which indicates the nitrogen status of the cell.</text>
</comment>
<evidence type="ECO:0000259" key="10">
    <source>
        <dbReference type="Pfam" id="PF08335"/>
    </source>
</evidence>
<dbReference type="EMBL" id="CT573213">
    <property type="protein sequence ID" value="CAJ63804.1"/>
    <property type="molecule type" value="Genomic_DNA"/>
</dbReference>
<feature type="region of interest" description="Disordered" evidence="8">
    <location>
        <begin position="1"/>
        <end position="26"/>
    </location>
</feature>
<keyword evidence="4 7" id="KW-0067">ATP-binding</keyword>
<evidence type="ECO:0000256" key="2">
    <source>
        <dbReference type="ARBA" id="ARBA00022695"/>
    </source>
</evidence>
<dbReference type="AlphaFoldDB" id="Q0RFE1"/>
<evidence type="ECO:0000256" key="6">
    <source>
        <dbReference type="ARBA" id="ARBA00023268"/>
    </source>
</evidence>
<keyword evidence="2 7" id="KW-0548">Nucleotidyltransferase</keyword>
<dbReference type="Proteomes" id="UP000000657">
    <property type="component" value="Chromosome"/>
</dbReference>
<dbReference type="SUPFAM" id="SSF81593">
    <property type="entry name" value="Nucleotidyltransferase substrate binding subunit/domain"/>
    <property type="match status" value="2"/>
</dbReference>
<comment type="catalytic activity">
    <reaction evidence="7">
        <text>[glutamine synthetase]-L-tyrosine + ATP = [glutamine synthetase]-O(4)-(5'-adenylyl)-L-tyrosine + diphosphate</text>
        <dbReference type="Rhea" id="RHEA:18589"/>
        <dbReference type="Rhea" id="RHEA-COMP:10660"/>
        <dbReference type="Rhea" id="RHEA-COMP:10661"/>
        <dbReference type="ChEBI" id="CHEBI:30616"/>
        <dbReference type="ChEBI" id="CHEBI:33019"/>
        <dbReference type="ChEBI" id="CHEBI:46858"/>
        <dbReference type="ChEBI" id="CHEBI:83624"/>
        <dbReference type="EC" id="2.7.7.42"/>
    </reaction>
</comment>
<dbReference type="PANTHER" id="PTHR30621">
    <property type="entry name" value="GLUTAMINE SYNTHETASE ADENYLYLTRANSFERASE"/>
    <property type="match status" value="1"/>
</dbReference>
<evidence type="ECO:0000256" key="4">
    <source>
        <dbReference type="ARBA" id="ARBA00022840"/>
    </source>
</evidence>
<feature type="region of interest" description="Adenylyl removase" evidence="7">
    <location>
        <begin position="1"/>
        <end position="553"/>
    </location>
</feature>
<accession>Q0RFE1</accession>
<evidence type="ECO:0000256" key="3">
    <source>
        <dbReference type="ARBA" id="ARBA00022741"/>
    </source>
</evidence>
<dbReference type="OrthoDB" id="9759366at2"/>
<comment type="catalytic activity">
    <reaction evidence="7">
        <text>[glutamine synthetase]-O(4)-(5'-adenylyl)-L-tyrosine + phosphate = [glutamine synthetase]-L-tyrosine + ADP</text>
        <dbReference type="Rhea" id="RHEA:43716"/>
        <dbReference type="Rhea" id="RHEA-COMP:10660"/>
        <dbReference type="Rhea" id="RHEA-COMP:10661"/>
        <dbReference type="ChEBI" id="CHEBI:43474"/>
        <dbReference type="ChEBI" id="CHEBI:46858"/>
        <dbReference type="ChEBI" id="CHEBI:83624"/>
        <dbReference type="ChEBI" id="CHEBI:456216"/>
        <dbReference type="EC" id="2.7.7.89"/>
    </reaction>
</comment>
<feature type="region of interest" description="Adenylyl transferase" evidence="7">
    <location>
        <begin position="561"/>
        <end position="1063"/>
    </location>
</feature>
<dbReference type="InterPro" id="IPR005190">
    <property type="entry name" value="GlnE_rpt_dom"/>
</dbReference>
<dbReference type="STRING" id="326424.FRAAL5164"/>
<proteinExistence type="inferred from homology"/>
<dbReference type="Pfam" id="PF03710">
    <property type="entry name" value="GlnE"/>
    <property type="match status" value="2"/>
</dbReference>
<comment type="cofactor">
    <cofactor evidence="7">
        <name>Mg(2+)</name>
        <dbReference type="ChEBI" id="CHEBI:18420"/>
    </cofactor>
</comment>
<evidence type="ECO:0000313" key="11">
    <source>
        <dbReference type="EMBL" id="CAJ63804.1"/>
    </source>
</evidence>
<dbReference type="GO" id="GO:0005524">
    <property type="term" value="F:ATP binding"/>
    <property type="evidence" value="ECO:0007669"/>
    <property type="project" value="UniProtKB-UniRule"/>
</dbReference>
<dbReference type="EC" id="2.7.7.89" evidence="7"/>
<dbReference type="GO" id="GO:0005829">
    <property type="term" value="C:cytosol"/>
    <property type="evidence" value="ECO:0007669"/>
    <property type="project" value="TreeGrafter"/>
</dbReference>
<gene>
    <name evidence="7 11" type="primary">glnE</name>
    <name evidence="11" type="ordered locus">FRAAL5164</name>
</gene>
<dbReference type="HAMAP" id="MF_00802">
    <property type="entry name" value="GlnE"/>
    <property type="match status" value="1"/>
</dbReference>
<dbReference type="InterPro" id="IPR023057">
    <property type="entry name" value="GlnE"/>
</dbReference>
<feature type="domain" description="Glutamate-ammonia ligase adenylyltransferase repeated" evidence="9">
    <location>
        <begin position="136"/>
        <end position="388"/>
    </location>
</feature>
<evidence type="ECO:0000259" key="9">
    <source>
        <dbReference type="Pfam" id="PF03710"/>
    </source>
</evidence>
<dbReference type="Gene3D" id="3.30.460.10">
    <property type="entry name" value="Beta Polymerase, domain 2"/>
    <property type="match status" value="2"/>
</dbReference>
<evidence type="ECO:0000256" key="8">
    <source>
        <dbReference type="SAM" id="MobiDB-lite"/>
    </source>
</evidence>
<dbReference type="PANTHER" id="PTHR30621:SF0">
    <property type="entry name" value="BIFUNCTIONAL GLUTAMINE SYNTHETASE ADENYLYLTRANSFERASE_ADENYLYL-REMOVING ENZYME"/>
    <property type="match status" value="1"/>
</dbReference>
<name>Q0RFE1_FRAAA</name>
<feature type="region of interest" description="Disordered" evidence="8">
    <location>
        <begin position="54"/>
        <end position="80"/>
    </location>
</feature>
<feature type="domain" description="Glutamate-ammonia ligase adenylyltransferase repeated" evidence="9">
    <location>
        <begin position="655"/>
        <end position="889"/>
    </location>
</feature>
<keyword evidence="3 7" id="KW-0547">Nucleotide-binding</keyword>
<dbReference type="InterPro" id="IPR013546">
    <property type="entry name" value="PII_UdlTrfase/GS_AdlTrfase"/>
</dbReference>
<dbReference type="Gene3D" id="1.20.120.330">
    <property type="entry name" value="Nucleotidyltransferases domain 2"/>
    <property type="match status" value="2"/>
</dbReference>
<dbReference type="Pfam" id="PF08335">
    <property type="entry name" value="GlnD_UR_UTase"/>
    <property type="match status" value="2"/>
</dbReference>
<dbReference type="GO" id="GO:0047388">
    <property type="term" value="F:[glutamine synthetase]-adenylyl-L-tyrosine phosphorylase activity"/>
    <property type="evidence" value="ECO:0007669"/>
    <property type="project" value="UniProtKB-EC"/>
</dbReference>
<dbReference type="GO" id="GO:0000287">
    <property type="term" value="F:magnesium ion binding"/>
    <property type="evidence" value="ECO:0007669"/>
    <property type="project" value="UniProtKB-UniRule"/>
</dbReference>
<comment type="similarity">
    <text evidence="7">Belongs to the GlnE family.</text>
</comment>
<evidence type="ECO:0000256" key="1">
    <source>
        <dbReference type="ARBA" id="ARBA00022679"/>
    </source>
</evidence>
<dbReference type="Gene3D" id="1.20.120.1510">
    <property type="match status" value="1"/>
</dbReference>
<keyword evidence="6 7" id="KW-0511">Multifunctional enzyme</keyword>
<dbReference type="GO" id="GO:0008882">
    <property type="term" value="F:[glutamate-ammonia-ligase] adenylyltransferase activity"/>
    <property type="evidence" value="ECO:0007669"/>
    <property type="project" value="UniProtKB-UniRule"/>
</dbReference>
<dbReference type="CDD" id="cd05401">
    <property type="entry name" value="NT_GlnE_GlnD_like"/>
    <property type="match status" value="2"/>
</dbReference>
<evidence type="ECO:0000256" key="7">
    <source>
        <dbReference type="HAMAP-Rule" id="MF_00802"/>
    </source>
</evidence>
<dbReference type="HOGENOM" id="CLU_006233_1_0_11"/>
<dbReference type="KEGG" id="fal:FRAAL5164"/>
<keyword evidence="5 7" id="KW-0460">Magnesium</keyword>
<keyword evidence="1 7" id="KW-0808">Transferase</keyword>
<dbReference type="GO" id="GO:0016874">
    <property type="term" value="F:ligase activity"/>
    <property type="evidence" value="ECO:0007669"/>
    <property type="project" value="UniProtKB-KW"/>
</dbReference>
<dbReference type="eggNOG" id="COG1391">
    <property type="taxonomic scope" value="Bacteria"/>
</dbReference>
<evidence type="ECO:0000256" key="5">
    <source>
        <dbReference type="ARBA" id="ARBA00022842"/>
    </source>
</evidence>
<reference evidence="11 12" key="1">
    <citation type="journal article" date="2007" name="Genome Res.">
        <title>Genome characteristics of facultatively symbiotic Frankia sp. strains reflect host range and host plant biogeography.</title>
        <authorList>
            <person name="Normand P."/>
            <person name="Lapierre P."/>
            <person name="Tisa L.S."/>
            <person name="Gogarten J.P."/>
            <person name="Alloisio N."/>
            <person name="Bagnarol E."/>
            <person name="Bassi C.A."/>
            <person name="Berry A.M."/>
            <person name="Bickhart D.M."/>
            <person name="Choisne N."/>
            <person name="Couloux A."/>
            <person name="Cournoyer B."/>
            <person name="Cruveiller S."/>
            <person name="Daubin V."/>
            <person name="Demange N."/>
            <person name="Francino M.P."/>
            <person name="Goltsman E."/>
            <person name="Huang Y."/>
            <person name="Kopp O.R."/>
            <person name="Labarre L."/>
            <person name="Lapidus A."/>
            <person name="Lavire C."/>
            <person name="Marechal J."/>
            <person name="Martinez M."/>
            <person name="Mastronunzio J.E."/>
            <person name="Mullin B.C."/>
            <person name="Niemann J."/>
            <person name="Pujic P."/>
            <person name="Rawnsley T."/>
            <person name="Rouy Z."/>
            <person name="Schenowitz C."/>
            <person name="Sellstedt A."/>
            <person name="Tavares F."/>
            <person name="Tomkins J.P."/>
            <person name="Vallenet D."/>
            <person name="Valverde C."/>
            <person name="Wall L.G."/>
            <person name="Wang Y."/>
            <person name="Medigue C."/>
            <person name="Benson D.R."/>
        </authorList>
    </citation>
    <scope>NUCLEOTIDE SEQUENCE [LARGE SCALE GENOMIC DNA]</scope>
    <source>
        <strain evidence="12">DSM 45986 / CECT 9034 / ACN14a</strain>
    </source>
</reference>
<dbReference type="RefSeq" id="WP_011606268.1">
    <property type="nucleotide sequence ID" value="NC_008278.1"/>
</dbReference>
<feature type="domain" description="PII-uridylyltransferase/Glutamine-synthetase adenylyltransferase" evidence="10">
    <location>
        <begin position="411"/>
        <end position="549"/>
    </location>
</feature>
<evidence type="ECO:0000313" key="12">
    <source>
        <dbReference type="Proteomes" id="UP000000657"/>
    </source>
</evidence>
<feature type="domain" description="PII-uridylyltransferase/Glutamine-synthetase adenylyltransferase" evidence="10">
    <location>
        <begin position="926"/>
        <end position="1053"/>
    </location>
</feature>
<keyword evidence="12" id="KW-1185">Reference proteome</keyword>
<organism evidence="11 12">
    <name type="scientific">Frankia alni (strain DSM 45986 / CECT 9034 / ACN14a)</name>
    <dbReference type="NCBI Taxonomy" id="326424"/>
    <lineage>
        <taxon>Bacteria</taxon>
        <taxon>Bacillati</taxon>
        <taxon>Actinomycetota</taxon>
        <taxon>Actinomycetes</taxon>
        <taxon>Frankiales</taxon>
        <taxon>Frankiaceae</taxon>
        <taxon>Frankia</taxon>
    </lineage>
</organism>
<dbReference type="EC" id="2.7.7.42" evidence="7"/>
<protein>
    <recommendedName>
        <fullName evidence="7">Bifunctional glutamine synthetase adenylyltransferase/adenylyl-removing enzyme</fullName>
    </recommendedName>
    <alternativeName>
        <fullName evidence="7">ATP:glutamine synthetase adenylyltransferase</fullName>
    </alternativeName>
    <alternativeName>
        <fullName evidence="7">ATase</fullName>
    </alternativeName>
    <domain>
        <recommendedName>
            <fullName evidence="7">Glutamine synthetase adenylyl-L-tyrosine phosphorylase</fullName>
            <ecNumber evidence="7">2.7.7.89</ecNumber>
        </recommendedName>
        <alternativeName>
            <fullName evidence="7">Adenylyl removase</fullName>
            <shortName evidence="7">AR</shortName>
            <shortName evidence="7">AT-N</shortName>
        </alternativeName>
    </domain>
    <domain>
        <recommendedName>
            <fullName evidence="7">Glutamine synthetase adenylyl transferase</fullName>
            <ecNumber evidence="7">2.7.7.42</ecNumber>
        </recommendedName>
        <alternativeName>
            <fullName evidence="7">Adenylyl transferase</fullName>
            <shortName evidence="7">AT</shortName>
            <shortName evidence="7">AT-C</shortName>
        </alternativeName>
    </domain>
</protein>
<dbReference type="SUPFAM" id="SSF81301">
    <property type="entry name" value="Nucleotidyltransferase"/>
    <property type="match status" value="2"/>
</dbReference>
<sequence>MRVERPGVSIGSGGPPAPPAADHPRGSSVVARLARLGFSDVDRVAATMERLGLLDGSAAPSGGDERAGGQSRAGGQWQAGSGGEVRLAGNVVVGALAAAADPDLALAALDRLVDALGPTDGRGLVADLAGHAGLRERLCAVLGASRALGDHLARHPADWQVLRPDELVAAPPDAGRMRAALLRAVGANPTDPAPRAVDDRPATLDALRVAYRRALLVVAARDLTGAVALDDATAELADLAASALDAALAIARAGLDPDLPSVRLAVIGMGKCGGRELNYVSDVDVLFVAEPAAAGGATAGGAAVGGEAALRAATRMAEGLVRAAGLVTSAGALFQVDVGLRPEGRDGVLVRTLDSHRTYYRRWARTWEFQALLKARPIAGDLVLGAEFCAMVAPLVWTAASRPDFVADVRAMRRRVESTLSRAESERNLKLGPGGLRDVEFAVQLLQLVHGRVDAKLRERSTLAALDGLARGGYVGRRDAAELTEAYRFLRNAEHRLQLQRLRRVHSLPRDPGELRWLARSMGMRTAQDFVDAHARIVRTVRSLHQKLFYAPLLEAVARLSTEEIRLSHAEAQQWLAALGFAAPDRSLRHIEALISGVSRTAAIQRHLLPTLLPTLADAPDPDAGLLAYRRVSEALGRAPWYLRLLRDSAGAADRLARVLASSPYVADLMTRAPESVRLLRTEADLVPVPRETLSRTMLAIAHRNPDWEDAVGRARAVRREELVRVACADLLGLLDVAAVGRALADAAAATVAATLLVAERRIAGGDPACLPARLSVIAMGRLGGAEMSYGSDADVLFVHEARPGYSAQQAQRAAAEVIGELHRLLAVSGPDPALRLDSTLRPEGRSGALSRPLDAYDAYYRRWSQDWESQALLRARPLAGAPELAYRFCRLADTVRYPTALPAASIEEIIRLRGRMRRERIPRGVDPSRHLKFGPGGLTDVEWAVQLLQLRHGREVPSLRTTSTLDGLRAAVLAGLLGEAQAGDLQAAWLLASRLRNASTLAGWPRPDVLPDRPAALEATARAAGWPADGAGDLVAEYRRLAARAEAVVADVFARERTAEFG</sequence>